<organism evidence="1 2">
    <name type="scientific">Amantichitinum ursilacus</name>
    <dbReference type="NCBI Taxonomy" id="857265"/>
    <lineage>
        <taxon>Bacteria</taxon>
        <taxon>Pseudomonadati</taxon>
        <taxon>Pseudomonadota</taxon>
        <taxon>Betaproteobacteria</taxon>
        <taxon>Neisseriales</taxon>
        <taxon>Chitinibacteraceae</taxon>
        <taxon>Amantichitinum</taxon>
    </lineage>
</organism>
<dbReference type="RefSeq" id="WP_152969138.1">
    <property type="nucleotide sequence ID" value="NZ_LAQT01000007.1"/>
</dbReference>
<reference evidence="1 2" key="1">
    <citation type="submission" date="2015-07" db="EMBL/GenBank/DDBJ databases">
        <title>Draft genome sequence of the Amantichitinum ursilacus IGB-41, a new chitin-degrading bacterium.</title>
        <authorList>
            <person name="Kirstahler P."/>
            <person name="Guenther M."/>
            <person name="Grumaz C."/>
            <person name="Rupp S."/>
            <person name="Zibek S."/>
            <person name="Sohn K."/>
        </authorList>
    </citation>
    <scope>NUCLEOTIDE SEQUENCE [LARGE SCALE GENOMIC DNA]</scope>
    <source>
        <strain evidence="1 2">IGB-41</strain>
    </source>
</reference>
<dbReference type="Proteomes" id="UP000037939">
    <property type="component" value="Unassembled WGS sequence"/>
</dbReference>
<evidence type="ECO:0000313" key="2">
    <source>
        <dbReference type="Proteomes" id="UP000037939"/>
    </source>
</evidence>
<dbReference type="EMBL" id="LAQT01000007">
    <property type="protein sequence ID" value="KPC53359.1"/>
    <property type="molecule type" value="Genomic_DNA"/>
</dbReference>
<name>A0A0N1JT23_9NEIS</name>
<proteinExistence type="predicted"/>
<protein>
    <submittedName>
        <fullName evidence="1">Uncharacterized protein</fullName>
    </submittedName>
</protein>
<dbReference type="AlphaFoldDB" id="A0A0N1JT23"/>
<sequence length="68" mass="7910">MHTPTTTLQTCPTCGARPHVFARLLNTLRGWRNPSASEALSEEQFNEMRSLDENLNERRGQVHDRHFF</sequence>
<keyword evidence="2" id="KW-1185">Reference proteome</keyword>
<gene>
    <name evidence="1" type="ORF">WG78_09725</name>
</gene>
<comment type="caution">
    <text evidence="1">The sequence shown here is derived from an EMBL/GenBank/DDBJ whole genome shotgun (WGS) entry which is preliminary data.</text>
</comment>
<evidence type="ECO:0000313" key="1">
    <source>
        <dbReference type="EMBL" id="KPC53359.1"/>
    </source>
</evidence>
<accession>A0A0N1JT23</accession>